<dbReference type="PROSITE" id="PS51006">
    <property type="entry name" value="PABS_2"/>
    <property type="match status" value="1"/>
</dbReference>
<dbReference type="Gene3D" id="3.40.50.150">
    <property type="entry name" value="Vaccinia Virus protein VP39"/>
    <property type="match status" value="1"/>
</dbReference>
<evidence type="ECO:0000259" key="4">
    <source>
        <dbReference type="PROSITE" id="PS51006"/>
    </source>
</evidence>
<comment type="caution">
    <text evidence="5">The sequence shown here is derived from an EMBL/GenBank/DDBJ whole genome shotgun (WGS) entry which is preliminary data.</text>
</comment>
<keyword evidence="2" id="KW-0808">Transferase</keyword>
<reference evidence="5" key="1">
    <citation type="journal article" date="2014" name="Front. Microbiol.">
        <title>High frequency of phylogenetically diverse reductive dehalogenase-homologous genes in deep subseafloor sedimentary metagenomes.</title>
        <authorList>
            <person name="Kawai M."/>
            <person name="Futagami T."/>
            <person name="Toyoda A."/>
            <person name="Takaki Y."/>
            <person name="Nishi S."/>
            <person name="Hori S."/>
            <person name="Arai W."/>
            <person name="Tsubouchi T."/>
            <person name="Morono Y."/>
            <person name="Uchiyama I."/>
            <person name="Ito T."/>
            <person name="Fujiyama A."/>
            <person name="Inagaki F."/>
            <person name="Takami H."/>
        </authorList>
    </citation>
    <scope>NUCLEOTIDE SEQUENCE</scope>
    <source>
        <strain evidence="5">Expedition CK06-06</strain>
    </source>
</reference>
<dbReference type="PANTHER" id="PTHR43317">
    <property type="entry name" value="THERMOSPERMINE SYNTHASE ACAULIS5"/>
    <property type="match status" value="1"/>
</dbReference>
<evidence type="ECO:0000313" key="5">
    <source>
        <dbReference type="EMBL" id="GAI05194.1"/>
    </source>
</evidence>
<dbReference type="InterPro" id="IPR030374">
    <property type="entry name" value="PABS"/>
</dbReference>
<feature type="domain" description="PABS" evidence="4">
    <location>
        <begin position="1"/>
        <end position="131"/>
    </location>
</feature>
<organism evidence="5">
    <name type="scientific">marine sediment metagenome</name>
    <dbReference type="NCBI Taxonomy" id="412755"/>
    <lineage>
        <taxon>unclassified sequences</taxon>
        <taxon>metagenomes</taxon>
        <taxon>ecological metagenomes</taxon>
    </lineage>
</organism>
<dbReference type="CDD" id="cd02440">
    <property type="entry name" value="AdoMet_MTases"/>
    <property type="match status" value="1"/>
</dbReference>
<evidence type="ECO:0000256" key="3">
    <source>
        <dbReference type="ARBA" id="ARBA00023115"/>
    </source>
</evidence>
<dbReference type="InterPro" id="IPR029063">
    <property type="entry name" value="SAM-dependent_MTases_sf"/>
</dbReference>
<evidence type="ECO:0000256" key="1">
    <source>
        <dbReference type="ARBA" id="ARBA00007867"/>
    </source>
</evidence>
<accession>X1MFN6</accession>
<comment type="similarity">
    <text evidence="1">Belongs to the spermidine/spermine synthase family.</text>
</comment>
<proteinExistence type="inferred from homology"/>
<dbReference type="GO" id="GO:0006596">
    <property type="term" value="P:polyamine biosynthetic process"/>
    <property type="evidence" value="ECO:0007669"/>
    <property type="project" value="UniProtKB-KW"/>
</dbReference>
<gene>
    <name evidence="5" type="ORF">S06H3_12051</name>
</gene>
<evidence type="ECO:0000256" key="2">
    <source>
        <dbReference type="ARBA" id="ARBA00022679"/>
    </source>
</evidence>
<feature type="non-terminal residue" evidence="5">
    <location>
        <position position="131"/>
    </location>
</feature>
<sequence>MLLIGGGAGEIMKEILKYPVESVDYVELDPSIISFAKKFLRDESFYRLNDPRVNVINEDGRYFVKNTENRYDVVIINLPNPYTAQINRFYTEEFFKEVRKILAEGAIVGFSVTSSENYLSKEQSLFLKSLV</sequence>
<name>X1MFN6_9ZZZZ</name>
<keyword evidence="3" id="KW-0620">Polyamine biosynthesis</keyword>
<protein>
    <recommendedName>
        <fullName evidence="4">PABS domain-containing protein</fullName>
    </recommendedName>
</protein>
<dbReference type="PANTHER" id="PTHR43317:SF1">
    <property type="entry name" value="THERMOSPERMINE SYNTHASE ACAULIS5"/>
    <property type="match status" value="1"/>
</dbReference>
<dbReference type="Pfam" id="PF01564">
    <property type="entry name" value="Spermine_synth"/>
    <property type="match status" value="1"/>
</dbReference>
<dbReference type="GO" id="GO:0016740">
    <property type="term" value="F:transferase activity"/>
    <property type="evidence" value="ECO:0007669"/>
    <property type="project" value="UniProtKB-KW"/>
</dbReference>
<dbReference type="AlphaFoldDB" id="X1MFN6"/>
<dbReference type="SUPFAM" id="SSF53335">
    <property type="entry name" value="S-adenosyl-L-methionine-dependent methyltransferases"/>
    <property type="match status" value="1"/>
</dbReference>
<dbReference type="EMBL" id="BARV01005920">
    <property type="protein sequence ID" value="GAI05194.1"/>
    <property type="molecule type" value="Genomic_DNA"/>
</dbReference>